<dbReference type="EMBL" id="JABFCT010000010">
    <property type="protein sequence ID" value="KAF5872752.1"/>
    <property type="molecule type" value="Genomic_DNA"/>
</dbReference>
<accession>A0A8H6ASE5</accession>
<gene>
    <name evidence="2" type="ORF">Bfra_006115</name>
</gene>
<feature type="compositionally biased region" description="Basic residues" evidence="1">
    <location>
        <begin position="149"/>
        <end position="158"/>
    </location>
</feature>
<sequence length="158" mass="18031">MPHMKPAKIWKQAERNHLQHLLQERHNEGRYWKDSGTSIKFFTKKMNEEFLREWVENHPDSRQFELPGSETDSDEEGRDEGDRDDHGGREAVTEKAPEGQGEDGQDSQGAQDTGDQDEEGEDSDADEERGRGRERKAGGKSGAAESRKANKKLPKREQ</sequence>
<dbReference type="OrthoDB" id="3558617at2759"/>
<feature type="compositionally biased region" description="Basic and acidic residues" evidence="1">
    <location>
        <begin position="80"/>
        <end position="97"/>
    </location>
</feature>
<feature type="region of interest" description="Disordered" evidence="1">
    <location>
        <begin position="56"/>
        <end position="158"/>
    </location>
</feature>
<dbReference type="RefSeq" id="XP_037191698.1">
    <property type="nucleotide sequence ID" value="XM_037336488.1"/>
</dbReference>
<organism evidence="2 3">
    <name type="scientific">Botrytis fragariae</name>
    <dbReference type="NCBI Taxonomy" id="1964551"/>
    <lineage>
        <taxon>Eukaryota</taxon>
        <taxon>Fungi</taxon>
        <taxon>Dikarya</taxon>
        <taxon>Ascomycota</taxon>
        <taxon>Pezizomycotina</taxon>
        <taxon>Leotiomycetes</taxon>
        <taxon>Helotiales</taxon>
        <taxon>Sclerotiniaceae</taxon>
        <taxon>Botrytis</taxon>
    </lineage>
</organism>
<dbReference type="GeneID" id="59260180"/>
<feature type="compositionally biased region" description="Basic and acidic residues" evidence="1">
    <location>
        <begin position="128"/>
        <end position="137"/>
    </location>
</feature>
<name>A0A8H6ASE5_9HELO</name>
<comment type="caution">
    <text evidence="2">The sequence shown here is derived from an EMBL/GenBank/DDBJ whole genome shotgun (WGS) entry which is preliminary data.</text>
</comment>
<protein>
    <submittedName>
        <fullName evidence="2">Uncharacterized protein</fullName>
    </submittedName>
</protein>
<dbReference type="Proteomes" id="UP000531561">
    <property type="component" value="Unassembled WGS sequence"/>
</dbReference>
<keyword evidence="3" id="KW-1185">Reference proteome</keyword>
<evidence type="ECO:0000313" key="2">
    <source>
        <dbReference type="EMBL" id="KAF5872752.1"/>
    </source>
</evidence>
<proteinExistence type="predicted"/>
<reference evidence="2 3" key="1">
    <citation type="journal article" date="2020" name="Phytopathology">
        <title>A high-quality genome resource of Botrytis fragariae, a new and rapidly spreading fungal pathogen causing strawberry gray mold in the U.S.A.</title>
        <authorList>
            <person name="Wu Y."/>
            <person name="Saski C.A."/>
            <person name="Schnabel G."/>
            <person name="Xiao S."/>
            <person name="Hu M."/>
        </authorList>
    </citation>
    <scope>NUCLEOTIDE SEQUENCE [LARGE SCALE GENOMIC DNA]</scope>
    <source>
        <strain evidence="2 3">BVB16</strain>
    </source>
</reference>
<evidence type="ECO:0000256" key="1">
    <source>
        <dbReference type="SAM" id="MobiDB-lite"/>
    </source>
</evidence>
<evidence type="ECO:0000313" key="3">
    <source>
        <dbReference type="Proteomes" id="UP000531561"/>
    </source>
</evidence>
<dbReference type="AlphaFoldDB" id="A0A8H6ASE5"/>
<feature type="compositionally biased region" description="Acidic residues" evidence="1">
    <location>
        <begin position="114"/>
        <end position="127"/>
    </location>
</feature>